<dbReference type="InterPro" id="IPR011011">
    <property type="entry name" value="Znf_FYVE_PHD"/>
</dbReference>
<feature type="domain" description="FP protein C-terminal" evidence="2">
    <location>
        <begin position="323"/>
        <end position="373"/>
    </location>
</feature>
<proteinExistence type="predicted"/>
<evidence type="ECO:0000313" key="3">
    <source>
        <dbReference type="Proteomes" id="UP000322000"/>
    </source>
</evidence>
<accession>A0A7E5VQV3</accession>
<dbReference type="GeneID" id="113495927"/>
<dbReference type="RefSeq" id="XP_026730728.1">
    <property type="nucleotide sequence ID" value="XM_026874927.1"/>
</dbReference>
<gene>
    <name evidence="4" type="primary">LOC113495927</name>
</gene>
<protein>
    <submittedName>
        <fullName evidence="4">Uncharacterized protein LOC113495927</fullName>
    </submittedName>
</protein>
<evidence type="ECO:0000259" key="2">
    <source>
        <dbReference type="Pfam" id="PF25298"/>
    </source>
</evidence>
<sequence>MAPPVSSCAGCQNNIDNGQGLKCCKCSKFYDITCANVSEKNYSSMSGVQKCKWMCQECKSKLPKVGNINTPVRNQDFANVSKGESHDSGLENFTIRKNKNDCNIKSNSSPQRTSSSHSIRVDDSLVAAVTEQVHKVILEELPGLITNIMKAELSSIKEDLQDFRKSIGFISADYDEMKTIVDKLVNDNSMLSKENEMLKLTMSEMSDRLNNLEQHLREENLELQGVPEHQNENLTNLMEQCSRVVGHSFKEDDVVKCTRVAKLNKDSKLPRAIIVKFRGVRKRDEFYSAVYRYNKTNPDNKLNTSLLGISGDKKPVYVSEHLSPTNKILHSAARQKAKEFGYKFVWVKNGRIYARKLVDSRYIIIKNKESLNLIC</sequence>
<dbReference type="AlphaFoldDB" id="A0A7E5VQV3"/>
<dbReference type="CDD" id="cd15489">
    <property type="entry name" value="PHD_SF"/>
    <property type="match status" value="1"/>
</dbReference>
<organism evidence="3 4">
    <name type="scientific">Trichoplusia ni</name>
    <name type="common">Cabbage looper</name>
    <dbReference type="NCBI Taxonomy" id="7111"/>
    <lineage>
        <taxon>Eukaryota</taxon>
        <taxon>Metazoa</taxon>
        <taxon>Ecdysozoa</taxon>
        <taxon>Arthropoda</taxon>
        <taxon>Hexapoda</taxon>
        <taxon>Insecta</taxon>
        <taxon>Pterygota</taxon>
        <taxon>Neoptera</taxon>
        <taxon>Endopterygota</taxon>
        <taxon>Lepidoptera</taxon>
        <taxon>Glossata</taxon>
        <taxon>Ditrysia</taxon>
        <taxon>Noctuoidea</taxon>
        <taxon>Noctuidae</taxon>
        <taxon>Plusiinae</taxon>
        <taxon>Trichoplusia</taxon>
    </lineage>
</organism>
<dbReference type="InterPro" id="IPR004244">
    <property type="entry name" value="Transposase_22"/>
</dbReference>
<keyword evidence="1" id="KW-0175">Coiled coil</keyword>
<dbReference type="SUPFAM" id="SSF57903">
    <property type="entry name" value="FYVE/PHD zinc finger"/>
    <property type="match status" value="1"/>
</dbReference>
<feature type="coiled-coil region" evidence="1">
    <location>
        <begin position="195"/>
        <end position="222"/>
    </location>
</feature>
<dbReference type="KEGG" id="tnl:113495927"/>
<dbReference type="Pfam" id="PF25298">
    <property type="entry name" value="Baculo_FP_2nd"/>
    <property type="match status" value="1"/>
</dbReference>
<dbReference type="InterPro" id="IPR013083">
    <property type="entry name" value="Znf_RING/FYVE/PHD"/>
</dbReference>
<dbReference type="PANTHER" id="PTHR11505">
    <property type="entry name" value="L1 TRANSPOSABLE ELEMENT-RELATED"/>
    <property type="match status" value="1"/>
</dbReference>
<keyword evidence="3" id="KW-1185">Reference proteome</keyword>
<dbReference type="OrthoDB" id="5984028at2759"/>
<dbReference type="InParanoid" id="A0A7E5VQV3"/>
<dbReference type="Gene3D" id="3.30.40.10">
    <property type="entry name" value="Zinc/RING finger domain, C3HC4 (zinc finger)"/>
    <property type="match status" value="1"/>
</dbReference>
<dbReference type="InterPro" id="IPR057251">
    <property type="entry name" value="FP_C"/>
</dbReference>
<dbReference type="Proteomes" id="UP000322000">
    <property type="component" value="Chromosome 7"/>
</dbReference>
<evidence type="ECO:0000313" key="4">
    <source>
        <dbReference type="RefSeq" id="XP_026730728.1"/>
    </source>
</evidence>
<name>A0A7E5VQV3_TRINI</name>
<reference evidence="4" key="1">
    <citation type="submission" date="2025-08" db="UniProtKB">
        <authorList>
            <consortium name="RefSeq"/>
        </authorList>
    </citation>
    <scope>IDENTIFICATION</scope>
</reference>
<evidence type="ECO:0000256" key="1">
    <source>
        <dbReference type="SAM" id="Coils"/>
    </source>
</evidence>